<keyword evidence="1" id="KW-0472">Membrane</keyword>
<reference evidence="3" key="1">
    <citation type="submission" date="2020-03" db="EMBL/GenBank/DDBJ databases">
        <title>Genome sequences of seven Enterobacteriaceae strains isolated from Canadian wastewater treatment facilities.</title>
        <authorList>
            <person name="Huang H."/>
            <person name="Chmara J.T."/>
            <person name="Duceppe M.-O."/>
        </authorList>
    </citation>
    <scope>NUCLEOTIDE SEQUENCE [LARGE SCALE GENOMIC DNA]</scope>
    <source>
        <strain evidence="3">Biosolid 3</strain>
    </source>
</reference>
<keyword evidence="1" id="KW-0812">Transmembrane</keyword>
<evidence type="ECO:0000313" key="3">
    <source>
        <dbReference type="Proteomes" id="UP000503464"/>
    </source>
</evidence>
<dbReference type="EMBL" id="CP054160">
    <property type="protein sequence ID" value="QKJ57968.1"/>
    <property type="molecule type" value="Genomic_DNA"/>
</dbReference>
<feature type="transmembrane region" description="Helical" evidence="1">
    <location>
        <begin position="75"/>
        <end position="95"/>
    </location>
</feature>
<feature type="transmembrane region" description="Helical" evidence="1">
    <location>
        <begin position="6"/>
        <end position="28"/>
    </location>
</feature>
<evidence type="ECO:0000313" key="2">
    <source>
        <dbReference type="EMBL" id="QKJ57968.1"/>
    </source>
</evidence>
<dbReference type="RefSeq" id="WP_065684157.1">
    <property type="nucleotide sequence ID" value="NZ_CP054160.3"/>
</dbReference>
<name>A0AAE7JSI5_SERFO</name>
<dbReference type="Proteomes" id="UP000503464">
    <property type="component" value="Chromosome"/>
</dbReference>
<keyword evidence="1" id="KW-1133">Transmembrane helix</keyword>
<gene>
    <name evidence="2" type="ORF">G9399_05660</name>
</gene>
<evidence type="ECO:0008006" key="4">
    <source>
        <dbReference type="Google" id="ProtNLM"/>
    </source>
</evidence>
<proteinExistence type="predicted"/>
<evidence type="ECO:0000256" key="1">
    <source>
        <dbReference type="SAM" id="Phobius"/>
    </source>
</evidence>
<feature type="transmembrane region" description="Helical" evidence="1">
    <location>
        <begin position="115"/>
        <end position="140"/>
    </location>
</feature>
<protein>
    <recommendedName>
        <fullName evidence="4">Inner membrane protein yidI</fullName>
    </recommendedName>
</protein>
<accession>A0AAE7JSI5</accession>
<sequence length="147" mass="15127">MLRQNIFGWSGIALGGLALLLAMVHFYAGPFAPQQTLESLVAGKAVAIKESLLASLAGHQIPEKVSRPQYDADRILKIVTAVLAVGAVILGAIAGACKENPRAVSAAVMLGIGTLAFQIAMFAFGVIMTILLIVLVLSLISGIGAGC</sequence>
<organism evidence="2 3">
    <name type="scientific">Serratia fonticola</name>
    <dbReference type="NCBI Taxonomy" id="47917"/>
    <lineage>
        <taxon>Bacteria</taxon>
        <taxon>Pseudomonadati</taxon>
        <taxon>Pseudomonadota</taxon>
        <taxon>Gammaproteobacteria</taxon>
        <taxon>Enterobacterales</taxon>
        <taxon>Yersiniaceae</taxon>
        <taxon>Serratia</taxon>
    </lineage>
</organism>
<dbReference type="AlphaFoldDB" id="A0AAE7JSI5"/>